<organism evidence="2 3">
    <name type="scientific">Lasius platythorax</name>
    <dbReference type="NCBI Taxonomy" id="488582"/>
    <lineage>
        <taxon>Eukaryota</taxon>
        <taxon>Metazoa</taxon>
        <taxon>Ecdysozoa</taxon>
        <taxon>Arthropoda</taxon>
        <taxon>Hexapoda</taxon>
        <taxon>Insecta</taxon>
        <taxon>Pterygota</taxon>
        <taxon>Neoptera</taxon>
        <taxon>Endopterygota</taxon>
        <taxon>Hymenoptera</taxon>
        <taxon>Apocrita</taxon>
        <taxon>Aculeata</taxon>
        <taxon>Formicoidea</taxon>
        <taxon>Formicidae</taxon>
        <taxon>Formicinae</taxon>
        <taxon>Lasius</taxon>
        <taxon>Lasius</taxon>
    </lineage>
</organism>
<feature type="region of interest" description="Disordered" evidence="1">
    <location>
        <begin position="99"/>
        <end position="118"/>
    </location>
</feature>
<dbReference type="EMBL" id="CAXIPU020000495">
    <property type="protein sequence ID" value="CAL1672334.1"/>
    <property type="molecule type" value="Genomic_DNA"/>
</dbReference>
<sequence>MSKDIASLSKRRRNQLFNAQIARCLTDHNQPSASHTTPLSHNCHIDRVNPLNYSIANKIHNDQLSASSTDFDTPITQSNVFIHTGDAADIGTKRIAEYSSSDSSNESFVETNRDIPSC</sequence>
<evidence type="ECO:0000313" key="2">
    <source>
        <dbReference type="EMBL" id="CAL1672334.1"/>
    </source>
</evidence>
<protein>
    <submittedName>
        <fullName evidence="2">Uncharacterized protein</fullName>
    </submittedName>
</protein>
<proteinExistence type="predicted"/>
<comment type="caution">
    <text evidence="2">The sequence shown here is derived from an EMBL/GenBank/DDBJ whole genome shotgun (WGS) entry which is preliminary data.</text>
</comment>
<dbReference type="AlphaFoldDB" id="A0AAV2MXU6"/>
<gene>
    <name evidence="2" type="ORF">LPLAT_LOCUS7003</name>
</gene>
<keyword evidence="3" id="KW-1185">Reference proteome</keyword>
<reference evidence="2" key="1">
    <citation type="submission" date="2024-04" db="EMBL/GenBank/DDBJ databases">
        <authorList>
            <consortium name="Molecular Ecology Group"/>
        </authorList>
    </citation>
    <scope>NUCLEOTIDE SEQUENCE</scope>
</reference>
<evidence type="ECO:0000256" key="1">
    <source>
        <dbReference type="SAM" id="MobiDB-lite"/>
    </source>
</evidence>
<evidence type="ECO:0000313" key="3">
    <source>
        <dbReference type="Proteomes" id="UP001497644"/>
    </source>
</evidence>
<dbReference type="Proteomes" id="UP001497644">
    <property type="component" value="Unassembled WGS sequence"/>
</dbReference>
<name>A0AAV2MXU6_9HYME</name>
<accession>A0AAV2MXU6</accession>